<evidence type="ECO:0000259" key="2">
    <source>
        <dbReference type="PROSITE" id="PS50206"/>
    </source>
</evidence>
<dbReference type="InterPro" id="IPR001763">
    <property type="entry name" value="Rhodanese-like_dom"/>
</dbReference>
<feature type="domain" description="Rhodanese" evidence="2">
    <location>
        <begin position="214"/>
        <end position="312"/>
    </location>
</feature>
<dbReference type="PANTHER" id="PTHR43855:SF1">
    <property type="entry name" value="THIOSULFATE SULFURTRANSFERASE"/>
    <property type="match status" value="1"/>
</dbReference>
<dbReference type="SUPFAM" id="SSF52821">
    <property type="entry name" value="Rhodanese/Cell cycle control phosphatase"/>
    <property type="match status" value="2"/>
</dbReference>
<dbReference type="OrthoDB" id="135517at2157"/>
<evidence type="ECO:0000313" key="3">
    <source>
        <dbReference type="EMBL" id="ABK14244.1"/>
    </source>
</evidence>
<protein>
    <submittedName>
        <fullName evidence="3">Rhodanese domain protein</fullName>
    </submittedName>
</protein>
<keyword evidence="4" id="KW-1185">Reference proteome</keyword>
<dbReference type="AlphaFoldDB" id="A0B6C0"/>
<dbReference type="STRING" id="349307.Mthe_0453"/>
<feature type="domain" description="Rhodanese" evidence="2">
    <location>
        <begin position="86"/>
        <end position="186"/>
    </location>
</feature>
<dbReference type="PROSITE" id="PS00380">
    <property type="entry name" value="RHODANESE_1"/>
    <property type="match status" value="1"/>
</dbReference>
<dbReference type="InterPro" id="IPR051126">
    <property type="entry name" value="Thiosulfate_sulfurtransferase"/>
</dbReference>
<dbReference type="GeneID" id="4462610"/>
<gene>
    <name evidence="3" type="ordered locus">Mthe_0453</name>
</gene>
<dbReference type="HOGENOM" id="CLU_786682_0_0_2"/>
<dbReference type="PROSITE" id="PS50206">
    <property type="entry name" value="RHODANESE_3"/>
    <property type="match status" value="2"/>
</dbReference>
<organism evidence="3 4">
    <name type="scientific">Methanothrix thermoacetophila (strain DSM 6194 / JCM 14653 / NBRC 101360 / PT)</name>
    <name type="common">Methanosaeta thermophila</name>
    <dbReference type="NCBI Taxonomy" id="349307"/>
    <lineage>
        <taxon>Archaea</taxon>
        <taxon>Methanobacteriati</taxon>
        <taxon>Methanobacteriota</taxon>
        <taxon>Stenosarchaea group</taxon>
        <taxon>Methanomicrobia</taxon>
        <taxon>Methanotrichales</taxon>
        <taxon>Methanotrichaceae</taxon>
        <taxon>Methanothrix</taxon>
    </lineage>
</organism>
<keyword evidence="1" id="KW-0677">Repeat</keyword>
<dbReference type="RefSeq" id="WP_011695642.1">
    <property type="nucleotide sequence ID" value="NC_008553.1"/>
</dbReference>
<dbReference type="Pfam" id="PF00581">
    <property type="entry name" value="Rhodanese"/>
    <property type="match status" value="1"/>
</dbReference>
<dbReference type="Gene3D" id="3.40.250.10">
    <property type="entry name" value="Rhodanese-like domain"/>
    <property type="match status" value="2"/>
</dbReference>
<dbReference type="EMBL" id="CP000477">
    <property type="protein sequence ID" value="ABK14244.1"/>
    <property type="molecule type" value="Genomic_DNA"/>
</dbReference>
<dbReference type="GO" id="GO:0004792">
    <property type="term" value="F:thiosulfate-cyanide sulfurtransferase activity"/>
    <property type="evidence" value="ECO:0007669"/>
    <property type="project" value="InterPro"/>
</dbReference>
<accession>A0B6C0</accession>
<dbReference type="PANTHER" id="PTHR43855">
    <property type="entry name" value="THIOSULFATE SULFURTRANSFERASE"/>
    <property type="match status" value="1"/>
</dbReference>
<dbReference type="KEGG" id="mtp:Mthe_0453"/>
<dbReference type="Proteomes" id="UP000000674">
    <property type="component" value="Chromosome"/>
</dbReference>
<name>A0B6C0_METTP</name>
<reference evidence="3 4" key="1">
    <citation type="submission" date="2006-10" db="EMBL/GenBank/DDBJ databases">
        <title>Complete sequence of Methanosaeta thermophila PT.</title>
        <authorList>
            <consortium name="US DOE Joint Genome Institute"/>
            <person name="Copeland A."/>
            <person name="Lucas S."/>
            <person name="Lapidus A."/>
            <person name="Barry K."/>
            <person name="Detter J.C."/>
            <person name="Glavina del Rio T."/>
            <person name="Hammon N."/>
            <person name="Israni S."/>
            <person name="Pitluck S."/>
            <person name="Chain P."/>
            <person name="Malfatti S."/>
            <person name="Shin M."/>
            <person name="Vergez L."/>
            <person name="Schmutz J."/>
            <person name="Larimer F."/>
            <person name="Land M."/>
            <person name="Hauser L."/>
            <person name="Kyrpides N."/>
            <person name="Kim E."/>
            <person name="Smith K.S."/>
            <person name="Ingram-Smith C."/>
            <person name="Richardson P."/>
        </authorList>
    </citation>
    <scope>NUCLEOTIDE SEQUENCE [LARGE SCALE GENOMIC DNA]</scope>
    <source>
        <strain evidence="4">DSM 6194 / JCM 14653 / NBRC 101360 / PT</strain>
    </source>
</reference>
<dbReference type="InterPro" id="IPR001307">
    <property type="entry name" value="Thiosulphate_STrfase_CS"/>
</dbReference>
<dbReference type="CDD" id="cd01448">
    <property type="entry name" value="TST_Repeat_1"/>
    <property type="match status" value="1"/>
</dbReference>
<dbReference type="SMART" id="SM00450">
    <property type="entry name" value="RHOD"/>
    <property type="match status" value="2"/>
</dbReference>
<dbReference type="InterPro" id="IPR036873">
    <property type="entry name" value="Rhodanese-like_dom_sf"/>
</dbReference>
<evidence type="ECO:0000313" key="4">
    <source>
        <dbReference type="Proteomes" id="UP000000674"/>
    </source>
</evidence>
<sequence>MRLITSVLILLLLPALFGALAGTEDGSFCPTCPDWTNLDGWYRQKEAYSQSQLPPALRTAQQNETLQVKSAEKRYEVEEIAADAGDLAGAVPVDSRSPEEYAAGHIPGARNIWWRSVRSGESINASALVEALRENGVNTTDRIVVYGEEGDASYLFWALEYIGHRNVSLLNGGVDAWAKTGRALVRNSPSMPRSDYSGNISEDLLIKPEDLEDVIGAAQIIDTRESFADFGRSRIQGAIQIPISTVIADNSVRDAASLESIFSGRGLDGGRLQIVYGDMPDASIMYYCLRLMGYRAALMDGNWRASGAVVGNIR</sequence>
<proteinExistence type="predicted"/>
<evidence type="ECO:0000256" key="1">
    <source>
        <dbReference type="ARBA" id="ARBA00022737"/>
    </source>
</evidence>